<evidence type="ECO:0000256" key="1">
    <source>
        <dbReference type="ARBA" id="ARBA00004026"/>
    </source>
</evidence>
<dbReference type="InterPro" id="IPR042102">
    <property type="entry name" value="RNA_pol_Rpb1_3_sf"/>
</dbReference>
<dbReference type="GO" id="GO:0003899">
    <property type="term" value="F:DNA-directed RNA polymerase activity"/>
    <property type="evidence" value="ECO:0007669"/>
    <property type="project" value="UniProtKB-UniRule"/>
</dbReference>
<evidence type="ECO:0000256" key="12">
    <source>
        <dbReference type="RuleBase" id="RU004279"/>
    </source>
</evidence>
<feature type="binding site" evidence="11">
    <location>
        <position position="449"/>
    </location>
    <ligand>
        <name>Mg(2+)</name>
        <dbReference type="ChEBI" id="CHEBI:18420"/>
    </ligand>
</feature>
<dbReference type="GeneID" id="96911295"/>
<comment type="caution">
    <text evidence="15">The sequence shown here is derived from an EMBL/GenBank/DDBJ whole genome shotgun (WGS) entry which is preliminary data.</text>
</comment>
<name>A0AAV3WUQ1_9LACT</name>
<dbReference type="RefSeq" id="WP_091761014.1">
    <property type="nucleotide sequence ID" value="NZ_BJVX01000007.1"/>
</dbReference>
<evidence type="ECO:0000313" key="15">
    <source>
        <dbReference type="EMBL" id="GEQ35878.1"/>
    </source>
</evidence>
<dbReference type="Pfam" id="PF04998">
    <property type="entry name" value="RNA_pol_Rpb1_5"/>
    <property type="match status" value="2"/>
</dbReference>
<comment type="cofactor">
    <cofactor evidence="11">
        <name>Mg(2+)</name>
        <dbReference type="ChEBI" id="CHEBI:18420"/>
    </cofactor>
    <text evidence="11">Binds 1 Mg(2+) ion per subunit.</text>
</comment>
<evidence type="ECO:0000256" key="2">
    <source>
        <dbReference type="ARBA" id="ARBA00006460"/>
    </source>
</evidence>
<dbReference type="Pfam" id="PF04997">
    <property type="entry name" value="RNA_pol_Rpb1_1"/>
    <property type="match status" value="1"/>
</dbReference>
<dbReference type="Pfam" id="PF05000">
    <property type="entry name" value="RNA_pol_Rpb1_4"/>
    <property type="match status" value="1"/>
</dbReference>
<dbReference type="Gene3D" id="1.10.40.90">
    <property type="match status" value="1"/>
</dbReference>
<dbReference type="NCBIfam" id="TIGR02386">
    <property type="entry name" value="rpoC_TIGR"/>
    <property type="match status" value="1"/>
</dbReference>
<evidence type="ECO:0000256" key="10">
    <source>
        <dbReference type="ARBA" id="ARBA00048552"/>
    </source>
</evidence>
<dbReference type="InterPro" id="IPR007083">
    <property type="entry name" value="RNA_pol_Rpb1_4"/>
</dbReference>
<dbReference type="Gene3D" id="1.10.132.30">
    <property type="match status" value="1"/>
</dbReference>
<feature type="binding site" evidence="11">
    <location>
        <position position="78"/>
    </location>
    <ligand>
        <name>Zn(2+)</name>
        <dbReference type="ChEBI" id="CHEBI:29105"/>
        <label>1</label>
    </ligand>
</feature>
<evidence type="ECO:0000256" key="8">
    <source>
        <dbReference type="ARBA" id="ARBA00022842"/>
    </source>
</evidence>
<feature type="binding site" evidence="11">
    <location>
        <position position="62"/>
    </location>
    <ligand>
        <name>Zn(2+)</name>
        <dbReference type="ChEBI" id="CHEBI:29105"/>
        <label>1</label>
    </ligand>
</feature>
<feature type="coiled-coil region" evidence="13">
    <location>
        <begin position="376"/>
        <end position="403"/>
    </location>
</feature>
<evidence type="ECO:0000256" key="7">
    <source>
        <dbReference type="ARBA" id="ARBA00022833"/>
    </source>
</evidence>
<dbReference type="SUPFAM" id="SSF64484">
    <property type="entry name" value="beta and beta-prime subunits of DNA dependent RNA-polymerase"/>
    <property type="match status" value="1"/>
</dbReference>
<reference evidence="15" key="1">
    <citation type="submission" date="2019-08" db="EMBL/GenBank/DDBJ databases">
        <title>Marinilactibacillus psychrotolerans M13-2T whole genome sequencing project.</title>
        <authorList>
            <person name="Ishikawa M."/>
            <person name="Suzuki T."/>
            <person name="Matsutani M."/>
        </authorList>
    </citation>
    <scope>NUCLEOTIDE SEQUENCE</scope>
    <source>
        <strain evidence="15">M13-2T</strain>
    </source>
</reference>
<dbReference type="InterPro" id="IPR038120">
    <property type="entry name" value="Rpb1_funnel_sf"/>
</dbReference>
<protein>
    <recommendedName>
        <fullName evidence="11">DNA-directed RNA polymerase subunit beta'</fullName>
        <shortName evidence="11">RNAP subunit beta'</shortName>
        <ecNumber evidence="11">2.7.7.6</ecNumber>
    </recommendedName>
    <alternativeName>
        <fullName evidence="11">RNA polymerase subunit beta'</fullName>
    </alternativeName>
    <alternativeName>
        <fullName evidence="11">Transcriptase subunit beta'</fullName>
    </alternativeName>
</protein>
<feature type="binding site" evidence="11">
    <location>
        <position position="60"/>
    </location>
    <ligand>
        <name>Zn(2+)</name>
        <dbReference type="ChEBI" id="CHEBI:29105"/>
        <label>1</label>
    </ligand>
</feature>
<evidence type="ECO:0000256" key="13">
    <source>
        <dbReference type="SAM" id="Coils"/>
    </source>
</evidence>
<evidence type="ECO:0000256" key="11">
    <source>
        <dbReference type="HAMAP-Rule" id="MF_01322"/>
    </source>
</evidence>
<dbReference type="InterPro" id="IPR012754">
    <property type="entry name" value="DNA-dir_RpoC_beta_prime_bact"/>
</dbReference>
<dbReference type="Gene3D" id="1.10.150.390">
    <property type="match status" value="1"/>
</dbReference>
<dbReference type="HAMAP" id="MF_01322">
    <property type="entry name" value="RNApol_bact_RpoC"/>
    <property type="match status" value="1"/>
</dbReference>
<feature type="binding site" evidence="11">
    <location>
        <position position="451"/>
    </location>
    <ligand>
        <name>Mg(2+)</name>
        <dbReference type="ChEBI" id="CHEBI:18420"/>
    </ligand>
</feature>
<keyword evidence="6 11" id="KW-0479">Metal-binding</keyword>
<dbReference type="GO" id="GO:0003677">
    <property type="term" value="F:DNA binding"/>
    <property type="evidence" value="ECO:0007669"/>
    <property type="project" value="UniProtKB-UniRule"/>
</dbReference>
<evidence type="ECO:0000313" key="16">
    <source>
        <dbReference type="Proteomes" id="UP000887127"/>
    </source>
</evidence>
<dbReference type="GO" id="GO:0006351">
    <property type="term" value="P:DNA-templated transcription"/>
    <property type="evidence" value="ECO:0007669"/>
    <property type="project" value="UniProtKB-UniRule"/>
</dbReference>
<proteinExistence type="inferred from homology"/>
<dbReference type="Pfam" id="PF00623">
    <property type="entry name" value="RNA_pol_Rpb1_2"/>
    <property type="match status" value="1"/>
</dbReference>
<feature type="binding site" evidence="11">
    <location>
        <position position="902"/>
    </location>
    <ligand>
        <name>Zn(2+)</name>
        <dbReference type="ChEBI" id="CHEBI:29105"/>
        <label>2</label>
    </ligand>
</feature>
<evidence type="ECO:0000256" key="3">
    <source>
        <dbReference type="ARBA" id="ARBA00022478"/>
    </source>
</evidence>
<comment type="catalytic activity">
    <reaction evidence="10 11 12">
        <text>RNA(n) + a ribonucleoside 5'-triphosphate = RNA(n+1) + diphosphate</text>
        <dbReference type="Rhea" id="RHEA:21248"/>
        <dbReference type="Rhea" id="RHEA-COMP:14527"/>
        <dbReference type="Rhea" id="RHEA-COMP:17342"/>
        <dbReference type="ChEBI" id="CHEBI:33019"/>
        <dbReference type="ChEBI" id="CHEBI:61557"/>
        <dbReference type="ChEBI" id="CHEBI:140395"/>
        <dbReference type="EC" id="2.7.7.6"/>
    </reaction>
</comment>
<dbReference type="AlphaFoldDB" id="A0AAV3WUQ1"/>
<feature type="binding site" evidence="11">
    <location>
        <position position="453"/>
    </location>
    <ligand>
        <name>Mg(2+)</name>
        <dbReference type="ChEBI" id="CHEBI:18420"/>
    </ligand>
</feature>
<organism evidence="15 16">
    <name type="scientific">Marinilactibacillus psychrotolerans</name>
    <dbReference type="NCBI Taxonomy" id="191770"/>
    <lineage>
        <taxon>Bacteria</taxon>
        <taxon>Bacillati</taxon>
        <taxon>Bacillota</taxon>
        <taxon>Bacilli</taxon>
        <taxon>Lactobacillales</taxon>
        <taxon>Carnobacteriaceae</taxon>
        <taxon>Marinilactibacillus</taxon>
    </lineage>
</organism>
<dbReference type="InterPro" id="IPR045867">
    <property type="entry name" value="DNA-dir_RpoC_beta_prime"/>
</dbReference>
<feature type="binding site" evidence="11">
    <location>
        <position position="899"/>
    </location>
    <ligand>
        <name>Zn(2+)</name>
        <dbReference type="ChEBI" id="CHEBI:29105"/>
        <label>2</label>
    </ligand>
</feature>
<keyword evidence="8 11" id="KW-0460">Magnesium</keyword>
<comment type="function">
    <text evidence="1 11 12">DNA-dependent RNA polymerase catalyzes the transcription of DNA into RNA using the four ribonucleoside triphosphates as substrates.</text>
</comment>
<dbReference type="InterPro" id="IPR000722">
    <property type="entry name" value="RNA_pol_asu"/>
</dbReference>
<sequence>MIDVNNFESIQIGLASPDKIRSWSFGEVKKPETINYRTLKPEKDGLFCERIFGPTKDYECSCGKYKRVHYKGIVCDRCGVEVTKSKVRRERMGHLELAAPVTHIWYFKGIPSRMGLVLDMSPRALEEIIYFASYVVTDAGDTPLEKKQLMTEREYRERRAQYGNEFRAEIGAEAIKTLLNDVDLVEEVAELKELLQSATGQKRTRAVRRLDILEAFRNSGNHPSWMVMDVVPVIPPELRPMVQLEGGRFATSDLNDLYRRVINRNNRLKRLLDLNAPHIIVQNEKRMLQEAVDALVDNGRRGRAVTGPGNRPLKSLSHMLKGKQGRFRQNLLGKRVDYSGRSVIVVGPTLKMYQCGLPKEMAIELFKPFVMRELVARDIANNIKNAKRKVERMDEEIWEVLEDVIREHPVLLNRAPTLHRLGIQAFEPILVEGKAIRLHPLVCEAYNADFDGDQMAVHVPLSDEAQAEARILMLGAQNILNPKDGKPVVTPSQDMVLGNYYLTMEEAGREGEGMIFSSTSEAIQAYQSGYVHLHSRVGIHVSALPNKPFTEWQSDKYLMTTVGKLIFNEIMPAEFPYLNEPTQANLEKQTPDKYFVPYGTDIPAHIKENETIEPFKKKNLGNVIAEVFKRFHVTETSKMLDLMKNLGYKYSTRSGITVGIADISNLKEKEEILSKAHEQVDRINASHRRGLITEEERYTAVIDVWTKTKDTIQQHLMHSLDARNNIFMMSDSGARGNISNFTQLAGMRGLMAAPSGRIMELPITSNFREGLSVLEMFISTHGARKGMTDTALKTADSGYLTRRLVDVAQDVIIREEDCGTKRGLLVKSIKDGNEEIEPLEDRIIGRYTRKTVRHPETNEVMVAENDLITEDIAKQIIEAGIEEVTIRSVFNCNTNHGVCKKCYGRNLATGREVEVGEAVGTIAAQSIGEPGTQLTMRTFHTGGVAGDDITQGLPRVQEIFEARHPKGQAMISEVSGEVISIDENPSERTKDIMVKGATDTRTYTLPINARLRVKEGSYIERGDAFNDGSIDPKELLGVSNVIKLQNYMLQEVQYAYRSQGVEIGDKHIEVMVRQMLRKVRILDPGDTSILPGSLMDIHDFKEKNRDTLMSGGLPATARPVLLGITKASLETNSFLSAASFQETTRVLTDAAIRGKNDKLIGLKENVIIGKSIPAGTGMKVYNRMKPKSVGVVSENVYSINDEATQSTEE</sequence>
<comment type="similarity">
    <text evidence="2 11 12">Belongs to the RNA polymerase beta' chain family.</text>
</comment>
<dbReference type="GO" id="GO:0000428">
    <property type="term" value="C:DNA-directed RNA polymerase complex"/>
    <property type="evidence" value="ECO:0007669"/>
    <property type="project" value="UniProtKB-KW"/>
</dbReference>
<dbReference type="CDD" id="cd02655">
    <property type="entry name" value="RNAP_beta'_C"/>
    <property type="match status" value="1"/>
</dbReference>
<dbReference type="Gene3D" id="2.40.40.20">
    <property type="match status" value="1"/>
</dbReference>
<dbReference type="EMBL" id="BKBI01000009">
    <property type="protein sequence ID" value="GEQ35878.1"/>
    <property type="molecule type" value="Genomic_DNA"/>
</dbReference>
<dbReference type="InterPro" id="IPR044893">
    <property type="entry name" value="RNA_pol_Rpb1_clamp_domain"/>
</dbReference>
<dbReference type="GO" id="GO:0000287">
    <property type="term" value="F:magnesium ion binding"/>
    <property type="evidence" value="ECO:0007669"/>
    <property type="project" value="UniProtKB-UniRule"/>
</dbReference>
<dbReference type="Gene3D" id="4.10.860.120">
    <property type="entry name" value="RNA polymerase II, clamp domain"/>
    <property type="match status" value="1"/>
</dbReference>
<dbReference type="CDD" id="cd01609">
    <property type="entry name" value="RNAP_beta'_N"/>
    <property type="match status" value="1"/>
</dbReference>
<feature type="domain" description="RNA polymerase N-terminal" evidence="14">
    <location>
        <begin position="224"/>
        <end position="503"/>
    </location>
</feature>
<evidence type="ECO:0000256" key="5">
    <source>
        <dbReference type="ARBA" id="ARBA00022695"/>
    </source>
</evidence>
<dbReference type="EC" id="2.7.7.6" evidence="11"/>
<keyword evidence="3 11" id="KW-0240">DNA-directed RNA polymerase</keyword>
<accession>A0AAV3WUQ1</accession>
<dbReference type="InterPro" id="IPR007080">
    <property type="entry name" value="RNA_pol_Rpb1_1"/>
</dbReference>
<keyword evidence="13" id="KW-0175">Coiled coil</keyword>
<keyword evidence="4 11" id="KW-0808">Transferase</keyword>
<dbReference type="InterPro" id="IPR007066">
    <property type="entry name" value="RNA_pol_Rpb1_3"/>
</dbReference>
<comment type="cofactor">
    <cofactor evidence="11">
        <name>Zn(2+)</name>
        <dbReference type="ChEBI" id="CHEBI:29105"/>
    </cofactor>
    <text evidence="11">Binds 2 Zn(2+) ions per subunit.</text>
</comment>
<dbReference type="InterPro" id="IPR007081">
    <property type="entry name" value="RNA_pol_Rpb1_5"/>
</dbReference>
<dbReference type="Proteomes" id="UP000887127">
    <property type="component" value="Unassembled WGS sequence"/>
</dbReference>
<keyword evidence="5 11" id="KW-0548">Nucleotidyltransferase</keyword>
<dbReference type="PANTHER" id="PTHR19376:SF54">
    <property type="entry name" value="DNA-DIRECTED RNA POLYMERASE SUBUNIT BETA"/>
    <property type="match status" value="1"/>
</dbReference>
<dbReference type="PANTHER" id="PTHR19376">
    <property type="entry name" value="DNA-DIRECTED RNA POLYMERASE"/>
    <property type="match status" value="1"/>
</dbReference>
<dbReference type="Gene3D" id="2.40.50.100">
    <property type="match status" value="1"/>
</dbReference>
<gene>
    <name evidence="11 15" type="primary">rpoC</name>
    <name evidence="15" type="ORF">M132T_13860</name>
</gene>
<evidence type="ECO:0000259" key="14">
    <source>
        <dbReference type="SMART" id="SM00663"/>
    </source>
</evidence>
<evidence type="ECO:0000256" key="4">
    <source>
        <dbReference type="ARBA" id="ARBA00022679"/>
    </source>
</evidence>
<dbReference type="Gene3D" id="1.10.1790.20">
    <property type="match status" value="1"/>
</dbReference>
<evidence type="ECO:0000256" key="9">
    <source>
        <dbReference type="ARBA" id="ARBA00023163"/>
    </source>
</evidence>
<dbReference type="GO" id="GO:0008270">
    <property type="term" value="F:zinc ion binding"/>
    <property type="evidence" value="ECO:0007669"/>
    <property type="project" value="UniProtKB-UniRule"/>
</dbReference>
<feature type="binding site" evidence="11">
    <location>
        <position position="892"/>
    </location>
    <ligand>
        <name>Zn(2+)</name>
        <dbReference type="ChEBI" id="CHEBI:29105"/>
        <label>2</label>
    </ligand>
</feature>
<keyword evidence="7 11" id="KW-0862">Zinc</keyword>
<keyword evidence="9 11" id="KW-0804">Transcription</keyword>
<feature type="binding site" evidence="11">
    <location>
        <position position="75"/>
    </location>
    <ligand>
        <name>Zn(2+)</name>
        <dbReference type="ChEBI" id="CHEBI:29105"/>
        <label>1</label>
    </ligand>
</feature>
<feature type="binding site" evidence="11">
    <location>
        <position position="818"/>
    </location>
    <ligand>
        <name>Zn(2+)</name>
        <dbReference type="ChEBI" id="CHEBI:29105"/>
        <label>2</label>
    </ligand>
</feature>
<dbReference type="FunFam" id="4.10.860.120:FF:000001">
    <property type="entry name" value="DNA-directed RNA polymerase subunit beta"/>
    <property type="match status" value="1"/>
</dbReference>
<evidence type="ECO:0000256" key="6">
    <source>
        <dbReference type="ARBA" id="ARBA00022723"/>
    </source>
</evidence>
<comment type="subunit">
    <text evidence="11">The RNAP catalytic core consists of 2 alpha, 1 beta, 1 beta' and 1 omega subunit. When a sigma factor is associated with the core the holoenzyme is formed, which can initiate transcription.</text>
</comment>
<dbReference type="Gene3D" id="1.10.274.100">
    <property type="entry name" value="RNA polymerase Rpb1, domain 3"/>
    <property type="match status" value="1"/>
</dbReference>
<dbReference type="SMART" id="SM00663">
    <property type="entry name" value="RPOLA_N"/>
    <property type="match status" value="1"/>
</dbReference>
<dbReference type="Pfam" id="PF04983">
    <property type="entry name" value="RNA_pol_Rpb1_3"/>
    <property type="match status" value="1"/>
</dbReference>
<dbReference type="InterPro" id="IPR006592">
    <property type="entry name" value="RNA_pol_N"/>
</dbReference>